<sequence>MIARAGRATRPAHDHGEVNGMANVQQPEMRRSGETRLVQDSDGPNPAGDSSPSREHRSVPVDQVSPYGPGRGRATTSQEPSGREAEGD</sequence>
<organism evidence="2 3">
    <name type="scientific">Micromonospora phaseoli</name>
    <dbReference type="NCBI Taxonomy" id="1144548"/>
    <lineage>
        <taxon>Bacteria</taxon>
        <taxon>Bacillati</taxon>
        <taxon>Actinomycetota</taxon>
        <taxon>Actinomycetes</taxon>
        <taxon>Micromonosporales</taxon>
        <taxon>Micromonosporaceae</taxon>
        <taxon>Micromonospora</taxon>
    </lineage>
</organism>
<keyword evidence="3" id="KW-1185">Reference proteome</keyword>
<accession>A0A1H6WHR7</accession>
<evidence type="ECO:0000256" key="1">
    <source>
        <dbReference type="SAM" id="MobiDB-lite"/>
    </source>
</evidence>
<dbReference type="Proteomes" id="UP000198707">
    <property type="component" value="Unassembled WGS sequence"/>
</dbReference>
<evidence type="ECO:0000313" key="3">
    <source>
        <dbReference type="Proteomes" id="UP000198707"/>
    </source>
</evidence>
<reference evidence="3" key="1">
    <citation type="submission" date="2016-10" db="EMBL/GenBank/DDBJ databases">
        <authorList>
            <person name="Varghese N."/>
            <person name="Submissions S."/>
        </authorList>
    </citation>
    <scope>NUCLEOTIDE SEQUENCE [LARGE SCALE GENOMIC DNA]</scope>
    <source>
        <strain evidence="3">CGMCC 4.7038</strain>
    </source>
</reference>
<dbReference type="EMBL" id="FNYV01000003">
    <property type="protein sequence ID" value="SEJ12022.1"/>
    <property type="molecule type" value="Genomic_DNA"/>
</dbReference>
<feature type="compositionally biased region" description="Basic and acidic residues" evidence="1">
    <location>
        <begin position="28"/>
        <end position="39"/>
    </location>
</feature>
<evidence type="ECO:0000313" key="2">
    <source>
        <dbReference type="EMBL" id="SEJ12022.1"/>
    </source>
</evidence>
<protein>
    <submittedName>
        <fullName evidence="2">Uncharacterized protein</fullName>
    </submittedName>
</protein>
<dbReference type="AlphaFoldDB" id="A0A1H6WHR7"/>
<feature type="region of interest" description="Disordered" evidence="1">
    <location>
        <begin position="1"/>
        <end position="88"/>
    </location>
</feature>
<dbReference type="STRING" id="1144548.SAMN05443287_10318"/>
<proteinExistence type="predicted"/>
<name>A0A1H6WHR7_9ACTN</name>
<gene>
    <name evidence="2" type="ORF">SAMN05443287_10318</name>
</gene>